<dbReference type="AlphaFoldDB" id="W5SV47"/>
<dbReference type="HOGENOM" id="CLU_1369891_0_0_12"/>
<comment type="similarity">
    <text evidence="1">Belongs to the BptA family.</text>
</comment>
<dbReference type="Pfam" id="PF17044">
    <property type="entry name" value="BPTA"/>
    <property type="match status" value="1"/>
</dbReference>
<keyword evidence="3" id="KW-0843">Virulence</keyword>
<reference evidence="5" key="1">
    <citation type="submission" date="2013-04" db="EMBL/GenBank/DDBJ databases">
        <title>Comparative Genomics of Relapsing Fever Spirochetes.</title>
        <authorList>
            <person name="Schwan T.G."/>
            <person name="Raffel S.J."/>
            <person name="Porcella S.F."/>
            <person name="Martens C.A."/>
            <person name="Bruno D.P."/>
            <person name="Ricklefs S.M."/>
            <person name="Barbian K.B."/>
        </authorList>
    </citation>
    <scope>NUCLEOTIDE SEQUENCE</scope>
    <source>
        <strain evidence="5">Co53</strain>
        <plasmid evidence="5">unnamed</plasmid>
    </source>
</reference>
<gene>
    <name evidence="5" type="ORF">BCO_0000702</name>
</gene>
<evidence type="ECO:0000313" key="5">
    <source>
        <dbReference type="EMBL" id="AHH11094.1"/>
    </source>
</evidence>
<evidence type="ECO:0000256" key="1">
    <source>
        <dbReference type="ARBA" id="ARBA00010700"/>
    </source>
</evidence>
<sequence length="215" mass="25192">MIFLYLRLYLKMFLKECDMCIRTILVMCRVFVFCVLGAFLLSAQFETYCSGKFCAKKYACEFKSGPIISVFFKKRYMTGLSEADILKAKARGTFNIESGEPDYTLRFVIVGEHRAVNIREVIFDGVEAEPSIFHLDEPDVELGFIKDFQMGFPDANLEFSKLIFPVPVYNVFTMRLRRPFVERLKTQDKFKITLVSTYDKEFVLETDNFIREYDF</sequence>
<organism evidence="5">
    <name type="scientific">Borrelia coriaceae ATCC 43381</name>
    <dbReference type="NCBI Taxonomy" id="1408429"/>
    <lineage>
        <taxon>Bacteria</taxon>
        <taxon>Pseudomonadati</taxon>
        <taxon>Spirochaetota</taxon>
        <taxon>Spirochaetia</taxon>
        <taxon>Spirochaetales</taxon>
        <taxon>Borreliaceae</taxon>
        <taxon>Borrelia</taxon>
    </lineage>
</organism>
<evidence type="ECO:0000256" key="3">
    <source>
        <dbReference type="ARBA" id="ARBA00023026"/>
    </source>
</evidence>
<geneLocation type="plasmid" evidence="5 6">
    <name>unnamed</name>
</geneLocation>
<dbReference type="InterPro" id="IPR031471">
    <property type="entry name" value="BptA"/>
</dbReference>
<keyword evidence="5" id="KW-0614">Plasmid</keyword>
<evidence type="ECO:0000256" key="2">
    <source>
        <dbReference type="ARBA" id="ARBA00018692"/>
    </source>
</evidence>
<evidence type="ECO:0000313" key="6">
    <source>
        <dbReference type="Proteomes" id="UP000019330"/>
    </source>
</evidence>
<evidence type="ECO:0000256" key="4">
    <source>
        <dbReference type="ARBA" id="ARBA00031297"/>
    </source>
</evidence>
<dbReference type="EMBL" id="CP005746">
    <property type="protein sequence ID" value="AHH11094.1"/>
    <property type="molecule type" value="Genomic_DNA"/>
</dbReference>
<name>W5SV47_9SPIR</name>
<keyword evidence="6" id="KW-1185">Reference proteome</keyword>
<protein>
    <recommendedName>
        <fullName evidence="2">Protein BptA</fullName>
    </recommendedName>
    <alternativeName>
        <fullName evidence="4">Borrelial persistence in ticks protein A</fullName>
    </alternativeName>
</protein>
<accession>W5SV47</accession>
<proteinExistence type="inferred from homology"/>
<dbReference type="Proteomes" id="UP000019330">
    <property type="component" value="Plasmid unnamed"/>
</dbReference>